<protein>
    <submittedName>
        <fullName evidence="2">Uncharacterized protein</fullName>
    </submittedName>
</protein>
<dbReference type="EMBL" id="CP104067">
    <property type="protein sequence ID" value="WAH39944.1"/>
    <property type="molecule type" value="Genomic_DNA"/>
</dbReference>
<feature type="transmembrane region" description="Helical" evidence="1">
    <location>
        <begin position="35"/>
        <end position="53"/>
    </location>
</feature>
<keyword evidence="3" id="KW-1185">Reference proteome</keyword>
<dbReference type="RefSeq" id="WP_268003842.1">
    <property type="nucleotide sequence ID" value="NZ_BSUT01000001.1"/>
</dbReference>
<name>A0ABY6ZCM9_9BACL</name>
<evidence type="ECO:0000313" key="2">
    <source>
        <dbReference type="EMBL" id="WAH39944.1"/>
    </source>
</evidence>
<feature type="transmembrane region" description="Helical" evidence="1">
    <location>
        <begin position="116"/>
        <end position="134"/>
    </location>
</feature>
<dbReference type="Proteomes" id="UP001164761">
    <property type="component" value="Chromosome"/>
</dbReference>
<sequence>MVIWELVVNGNAKINLAIMYSLLGKFELAKQVIQLRWFLLYVALYVFAIWDSYRGTVALNQQYILADREDASIRPFVIKTSDQNFLDTRNPWLASTLSLLAPGLGHLYVNKIIPGIFFVTWTIVVMYFSHALPAVQETMIGNFDYAKRMVDMQWLMYLPSIYGFVIHDAYVAAVEINKLVDKEQSKFLRDNYQRFDFKMP</sequence>
<evidence type="ECO:0000313" key="3">
    <source>
        <dbReference type="Proteomes" id="UP001164761"/>
    </source>
</evidence>
<organism evidence="2 3">
    <name type="scientific">Alicyclobacillus fastidiosus</name>
    <dbReference type="NCBI Taxonomy" id="392011"/>
    <lineage>
        <taxon>Bacteria</taxon>
        <taxon>Bacillati</taxon>
        <taxon>Bacillota</taxon>
        <taxon>Bacilli</taxon>
        <taxon>Bacillales</taxon>
        <taxon>Alicyclobacillaceae</taxon>
        <taxon>Alicyclobacillus</taxon>
    </lineage>
</organism>
<proteinExistence type="predicted"/>
<feature type="transmembrane region" description="Helical" evidence="1">
    <location>
        <begin position="154"/>
        <end position="176"/>
    </location>
</feature>
<evidence type="ECO:0000256" key="1">
    <source>
        <dbReference type="SAM" id="Phobius"/>
    </source>
</evidence>
<reference evidence="2" key="1">
    <citation type="submission" date="2022-08" db="EMBL/GenBank/DDBJ databases">
        <title>Alicyclobacillus fastidiosus DSM 17978, complete genome.</title>
        <authorList>
            <person name="Wang Q."/>
            <person name="Cai R."/>
            <person name="Wang Z."/>
        </authorList>
    </citation>
    <scope>NUCLEOTIDE SEQUENCE</scope>
    <source>
        <strain evidence="2">DSM 17978</strain>
    </source>
</reference>
<keyword evidence="1" id="KW-0472">Membrane</keyword>
<accession>A0ABY6ZCM9</accession>
<keyword evidence="1" id="KW-0812">Transmembrane</keyword>
<keyword evidence="1" id="KW-1133">Transmembrane helix</keyword>
<gene>
    <name evidence="2" type="ORF">NZD89_16230</name>
</gene>